<evidence type="ECO:0000313" key="2">
    <source>
        <dbReference type="Proteomes" id="UP001595704"/>
    </source>
</evidence>
<dbReference type="RefSeq" id="WP_191321186.1">
    <property type="nucleotide sequence ID" value="NZ_BNCG01000049.1"/>
</dbReference>
<evidence type="ECO:0000313" key="1">
    <source>
        <dbReference type="EMBL" id="MFC3636046.1"/>
    </source>
</evidence>
<reference evidence="2" key="1">
    <citation type="journal article" date="2019" name="Int. J. Syst. Evol. Microbiol.">
        <title>The Global Catalogue of Microorganisms (GCM) 10K type strain sequencing project: providing services to taxonomists for standard genome sequencing and annotation.</title>
        <authorList>
            <consortium name="The Broad Institute Genomics Platform"/>
            <consortium name="The Broad Institute Genome Sequencing Center for Infectious Disease"/>
            <person name="Wu L."/>
            <person name="Ma J."/>
        </authorList>
    </citation>
    <scope>NUCLEOTIDE SEQUENCE [LARGE SCALE GENOMIC DNA]</scope>
    <source>
        <strain evidence="2">KCTC 42282</strain>
    </source>
</reference>
<dbReference type="Proteomes" id="UP001595704">
    <property type="component" value="Unassembled WGS sequence"/>
</dbReference>
<accession>A0ABV7UBR6</accession>
<comment type="caution">
    <text evidence="1">The sequence shown here is derived from an EMBL/GenBank/DDBJ whole genome shotgun (WGS) entry which is preliminary data.</text>
</comment>
<sequence>MSSNIENWRWWSGDNDENFQCGPFETREQAISAARTNGYVDADGRVYVIEARQHDLRIADYIAPSDLIERIDQEYGETHVLADDDDGPWFECTPAQQKELVQALRQAANEWQDRHKLKFGGQTFTASRNGQYAASLPENTS</sequence>
<evidence type="ECO:0008006" key="3">
    <source>
        <dbReference type="Google" id="ProtNLM"/>
    </source>
</evidence>
<keyword evidence="2" id="KW-1185">Reference proteome</keyword>
<proteinExistence type="predicted"/>
<organism evidence="1 2">
    <name type="scientific">Camelimonas fluminis</name>
    <dbReference type="NCBI Taxonomy" id="1576911"/>
    <lineage>
        <taxon>Bacteria</taxon>
        <taxon>Pseudomonadati</taxon>
        <taxon>Pseudomonadota</taxon>
        <taxon>Alphaproteobacteria</taxon>
        <taxon>Hyphomicrobiales</taxon>
        <taxon>Chelatococcaceae</taxon>
        <taxon>Camelimonas</taxon>
    </lineage>
</organism>
<name>A0ABV7UBR6_9HYPH</name>
<gene>
    <name evidence="1" type="ORF">ACFONL_01405</name>
</gene>
<protein>
    <recommendedName>
        <fullName evidence="3">DUF4376 domain-containing protein</fullName>
    </recommendedName>
</protein>
<dbReference type="EMBL" id="JBHRYC010000018">
    <property type="protein sequence ID" value="MFC3636046.1"/>
    <property type="molecule type" value="Genomic_DNA"/>
</dbReference>